<organism evidence="2 3">
    <name type="scientific">Membranihabitans marinus</name>
    <dbReference type="NCBI Taxonomy" id="1227546"/>
    <lineage>
        <taxon>Bacteria</taxon>
        <taxon>Pseudomonadati</taxon>
        <taxon>Bacteroidota</taxon>
        <taxon>Saprospiria</taxon>
        <taxon>Saprospirales</taxon>
        <taxon>Saprospiraceae</taxon>
        <taxon>Membranihabitans</taxon>
    </lineage>
</organism>
<keyword evidence="3" id="KW-1185">Reference proteome</keyword>
<gene>
    <name evidence="2" type="ORF">KUV50_12615</name>
</gene>
<comment type="caution">
    <text evidence="2">The sequence shown here is derived from an EMBL/GenBank/DDBJ whole genome shotgun (WGS) entry which is preliminary data.</text>
</comment>
<accession>A0A953HVL0</accession>
<dbReference type="Proteomes" id="UP000753961">
    <property type="component" value="Unassembled WGS sequence"/>
</dbReference>
<dbReference type="RefSeq" id="WP_222580523.1">
    <property type="nucleotide sequence ID" value="NZ_JAHVHU010000011.1"/>
</dbReference>
<reference evidence="2" key="1">
    <citation type="submission" date="2021-06" db="EMBL/GenBank/DDBJ databases">
        <title>44 bacteria genomes isolated from Dapeng, Shenzhen.</title>
        <authorList>
            <person name="Zheng W."/>
            <person name="Yu S."/>
            <person name="Huang Y."/>
        </authorList>
    </citation>
    <scope>NUCLEOTIDE SEQUENCE</scope>
    <source>
        <strain evidence="2">DP5N28-2</strain>
    </source>
</reference>
<feature type="transmembrane region" description="Helical" evidence="1">
    <location>
        <begin position="6"/>
        <end position="25"/>
    </location>
</feature>
<keyword evidence="1" id="KW-0812">Transmembrane</keyword>
<dbReference type="AlphaFoldDB" id="A0A953HVL0"/>
<dbReference type="NCBIfam" id="TIGR03165">
    <property type="entry name" value="F1F0_chp_2"/>
    <property type="match status" value="1"/>
</dbReference>
<feature type="transmembrane region" description="Helical" evidence="1">
    <location>
        <begin position="65"/>
        <end position="84"/>
    </location>
</feature>
<dbReference type="EMBL" id="JAHVHU010000011">
    <property type="protein sequence ID" value="MBY5958986.1"/>
    <property type="molecule type" value="Genomic_DNA"/>
</dbReference>
<dbReference type="InterPro" id="IPR017581">
    <property type="entry name" value="AtpR-like"/>
</dbReference>
<protein>
    <submittedName>
        <fullName evidence="2">ATP synthase subunit I</fullName>
    </submittedName>
</protein>
<evidence type="ECO:0000256" key="1">
    <source>
        <dbReference type="SAM" id="Phobius"/>
    </source>
</evidence>
<name>A0A953HVL0_9BACT</name>
<sequence>MTIKILLSFFTGIALGSAFFGVLWLTVQKGARSSQPALIFISSFVLRMASVLAVFYYMVHMGWEYLLICLGGFLITRFIATRLSQKAPQPIMKMDKRSAV</sequence>
<keyword evidence="1" id="KW-1133">Transmembrane helix</keyword>
<evidence type="ECO:0000313" key="2">
    <source>
        <dbReference type="EMBL" id="MBY5958986.1"/>
    </source>
</evidence>
<feature type="transmembrane region" description="Helical" evidence="1">
    <location>
        <begin position="37"/>
        <end position="59"/>
    </location>
</feature>
<dbReference type="Pfam" id="PF12966">
    <property type="entry name" value="AtpR"/>
    <property type="match status" value="1"/>
</dbReference>
<proteinExistence type="predicted"/>
<evidence type="ECO:0000313" key="3">
    <source>
        <dbReference type="Proteomes" id="UP000753961"/>
    </source>
</evidence>
<keyword evidence="1" id="KW-0472">Membrane</keyword>